<evidence type="ECO:0000313" key="5">
    <source>
        <dbReference type="Proteomes" id="UP001596201"/>
    </source>
</evidence>
<evidence type="ECO:0000256" key="1">
    <source>
        <dbReference type="PROSITE-ProRule" id="PRU00325"/>
    </source>
</evidence>
<organism evidence="4 5">
    <name type="scientific">Salinirubrum litoreum</name>
    <dbReference type="NCBI Taxonomy" id="1126234"/>
    <lineage>
        <taxon>Archaea</taxon>
        <taxon>Methanobacteriati</taxon>
        <taxon>Methanobacteriota</taxon>
        <taxon>Stenosarchaea group</taxon>
        <taxon>Halobacteria</taxon>
        <taxon>Halobacteriales</taxon>
        <taxon>Haloferacaceae</taxon>
        <taxon>Salinirubrum</taxon>
    </lineage>
</organism>
<name>A0ABD5R6N4_9EURY</name>
<comment type="caution">
    <text evidence="4">The sequence shown here is derived from an EMBL/GenBank/DDBJ whole genome shotgun (WGS) entry which is preliminary data.</text>
</comment>
<reference evidence="4 5" key="1">
    <citation type="journal article" date="2019" name="Int. J. Syst. Evol. Microbiol.">
        <title>The Global Catalogue of Microorganisms (GCM) 10K type strain sequencing project: providing services to taxonomists for standard genome sequencing and annotation.</title>
        <authorList>
            <consortium name="The Broad Institute Genomics Platform"/>
            <consortium name="The Broad Institute Genome Sequencing Center for Infectious Disease"/>
            <person name="Wu L."/>
            <person name="Ma J."/>
        </authorList>
    </citation>
    <scope>NUCLEOTIDE SEQUENCE [LARGE SCALE GENOMIC DNA]</scope>
    <source>
        <strain evidence="4 5">CGMCC 1.12237</strain>
    </source>
</reference>
<sequence length="223" mass="24806">MSQNDQTARRPRGKTKLPADGFSGRSRRARTEPMAVRPLRDGRYVVETDSGTYVVDLQNRTCTCPDYAIRGARCKHLRRVAIEVTEGLVAPPGTTEAVCAVCGERTFVPHAEANAALCRRHRLDPGDLVRDRETEKLLLVVGRPGQRADEAVVESAGKTIAEFASNADYGDHEPVVEAVYLDSLRADTAPDELDRYRFPASRLRRLARNRGAPQYDRFGELVE</sequence>
<dbReference type="PROSITE" id="PS50966">
    <property type="entry name" value="ZF_SWIM"/>
    <property type="match status" value="1"/>
</dbReference>
<keyword evidence="1" id="KW-0479">Metal-binding</keyword>
<proteinExistence type="predicted"/>
<evidence type="ECO:0000256" key="2">
    <source>
        <dbReference type="SAM" id="MobiDB-lite"/>
    </source>
</evidence>
<evidence type="ECO:0000313" key="4">
    <source>
        <dbReference type="EMBL" id="MFC5365433.1"/>
    </source>
</evidence>
<dbReference type="EMBL" id="JBHSKX010000001">
    <property type="protein sequence ID" value="MFC5365433.1"/>
    <property type="molecule type" value="Genomic_DNA"/>
</dbReference>
<dbReference type="Proteomes" id="UP001596201">
    <property type="component" value="Unassembled WGS sequence"/>
</dbReference>
<dbReference type="Pfam" id="PF04434">
    <property type="entry name" value="SWIM"/>
    <property type="match status" value="1"/>
</dbReference>
<dbReference type="RefSeq" id="WP_227229273.1">
    <property type="nucleotide sequence ID" value="NZ_JAJCVJ010000001.1"/>
</dbReference>
<dbReference type="GO" id="GO:0008270">
    <property type="term" value="F:zinc ion binding"/>
    <property type="evidence" value="ECO:0007669"/>
    <property type="project" value="UniProtKB-KW"/>
</dbReference>
<keyword evidence="1" id="KW-0863">Zinc-finger</keyword>
<feature type="region of interest" description="Disordered" evidence="2">
    <location>
        <begin position="1"/>
        <end position="31"/>
    </location>
</feature>
<keyword evidence="1" id="KW-0862">Zinc</keyword>
<evidence type="ECO:0000259" key="3">
    <source>
        <dbReference type="PROSITE" id="PS50966"/>
    </source>
</evidence>
<accession>A0ABD5R6N4</accession>
<gene>
    <name evidence="4" type="ORF">ACFPJ5_00665</name>
</gene>
<protein>
    <submittedName>
        <fullName evidence="4">SWIM zinc finger family protein</fullName>
    </submittedName>
</protein>
<dbReference type="AlphaFoldDB" id="A0ABD5R6N4"/>
<dbReference type="InterPro" id="IPR007527">
    <property type="entry name" value="Znf_SWIM"/>
</dbReference>
<feature type="domain" description="SWIM-type" evidence="3">
    <location>
        <begin position="53"/>
        <end position="85"/>
    </location>
</feature>
<keyword evidence="5" id="KW-1185">Reference proteome</keyword>